<dbReference type="Proteomes" id="UP000007174">
    <property type="component" value="Unassembled WGS sequence"/>
</dbReference>
<name>H1W4M0_COLHI</name>
<accession>H1W4M0</accession>
<dbReference type="VEuPathDB" id="FungiDB:CH63R_00966"/>
<proteinExistence type="predicted"/>
<dbReference type="AlphaFoldDB" id="H1W4M0"/>
<reference evidence="2" key="1">
    <citation type="journal article" date="2012" name="Nat. Genet.">
        <title>Lifestyle transitions in plant pathogenic Colletotrichum fungi deciphered by genome and transcriptome analyses.</title>
        <authorList>
            <person name="O'Connell R.J."/>
            <person name="Thon M.R."/>
            <person name="Hacquard S."/>
            <person name="Amyotte S.G."/>
            <person name="Kleemann J."/>
            <person name="Torres M.F."/>
            <person name="Damm U."/>
            <person name="Buiate E.A."/>
            <person name="Epstein L."/>
            <person name="Alkan N."/>
            <person name="Altmueller J."/>
            <person name="Alvarado-Balderrama L."/>
            <person name="Bauser C.A."/>
            <person name="Becker C."/>
            <person name="Birren B.W."/>
            <person name="Chen Z."/>
            <person name="Choi J."/>
            <person name="Crouch J.A."/>
            <person name="Duvick J.P."/>
            <person name="Farman M.A."/>
            <person name="Gan P."/>
            <person name="Heiman D."/>
            <person name="Henrissat B."/>
            <person name="Howard R.J."/>
            <person name="Kabbage M."/>
            <person name="Koch C."/>
            <person name="Kracher B."/>
            <person name="Kubo Y."/>
            <person name="Law A.D."/>
            <person name="Lebrun M.-H."/>
            <person name="Lee Y.-H."/>
            <person name="Miyara I."/>
            <person name="Moore N."/>
            <person name="Neumann U."/>
            <person name="Nordstroem K."/>
            <person name="Panaccione D.G."/>
            <person name="Panstruga R."/>
            <person name="Place M."/>
            <person name="Proctor R.H."/>
            <person name="Prusky D."/>
            <person name="Rech G."/>
            <person name="Reinhardt R."/>
            <person name="Rollins J.A."/>
            <person name="Rounsley S."/>
            <person name="Schardl C.L."/>
            <person name="Schwartz D.C."/>
            <person name="Shenoy N."/>
            <person name="Shirasu K."/>
            <person name="Sikhakolli U.R."/>
            <person name="Stueber K."/>
            <person name="Sukno S.A."/>
            <person name="Sweigard J.A."/>
            <person name="Takano Y."/>
            <person name="Takahara H."/>
            <person name="Trail F."/>
            <person name="van der Does H.C."/>
            <person name="Voll L.M."/>
            <person name="Will I."/>
            <person name="Young S."/>
            <person name="Zeng Q."/>
            <person name="Zhang J."/>
            <person name="Zhou S."/>
            <person name="Dickman M.B."/>
            <person name="Schulze-Lefert P."/>
            <person name="Ver Loren van Themaat E."/>
            <person name="Ma L.-J."/>
            <person name="Vaillancourt L.J."/>
        </authorList>
    </citation>
    <scope>NUCLEOTIDE SEQUENCE [LARGE SCALE GENOMIC DNA]</scope>
    <source>
        <strain evidence="2">IMI 349063</strain>
    </source>
</reference>
<gene>
    <name evidence="1" type="ORF">CH063_04155</name>
</gene>
<dbReference type="HOGENOM" id="CLU_2564591_0_0_1"/>
<sequence length="82" mass="9261">HFIASPRWRRWVSCRSLERTPAKAGSGRPGKDRMRRGYCWAVAVWNGNRKTDGTSPGLVSELLGSWNKYIHLPVCLSSESTD</sequence>
<dbReference type="EMBL" id="CACQ02009712">
    <property type="protein sequence ID" value="CCF47433.1"/>
    <property type="molecule type" value="Genomic_DNA"/>
</dbReference>
<evidence type="ECO:0000313" key="1">
    <source>
        <dbReference type="EMBL" id="CCF47433.1"/>
    </source>
</evidence>
<feature type="non-terminal residue" evidence="1">
    <location>
        <position position="1"/>
    </location>
</feature>
<organism evidence="1 2">
    <name type="scientific">Colletotrichum higginsianum (strain IMI 349063)</name>
    <name type="common">Crucifer anthracnose fungus</name>
    <dbReference type="NCBI Taxonomy" id="759273"/>
    <lineage>
        <taxon>Eukaryota</taxon>
        <taxon>Fungi</taxon>
        <taxon>Dikarya</taxon>
        <taxon>Ascomycota</taxon>
        <taxon>Pezizomycotina</taxon>
        <taxon>Sordariomycetes</taxon>
        <taxon>Hypocreomycetidae</taxon>
        <taxon>Glomerellales</taxon>
        <taxon>Glomerellaceae</taxon>
        <taxon>Colletotrichum</taxon>
        <taxon>Colletotrichum destructivum species complex</taxon>
    </lineage>
</organism>
<protein>
    <submittedName>
        <fullName evidence="1">Uncharacterized protein</fullName>
    </submittedName>
</protein>
<evidence type="ECO:0000313" key="2">
    <source>
        <dbReference type="Proteomes" id="UP000007174"/>
    </source>
</evidence>